<dbReference type="InterPro" id="IPR036390">
    <property type="entry name" value="WH_DNA-bd_sf"/>
</dbReference>
<dbReference type="Gene3D" id="1.10.10.10">
    <property type="entry name" value="Winged helix-like DNA-binding domain superfamily/Winged helix DNA-binding domain"/>
    <property type="match status" value="1"/>
</dbReference>
<accession>A0ABU4B952</accession>
<dbReference type="InterPro" id="IPR036388">
    <property type="entry name" value="WH-like_DNA-bd_sf"/>
</dbReference>
<name>A0ABU4B952_9NOCA</name>
<dbReference type="RefSeq" id="WP_317563455.1">
    <property type="nucleotide sequence ID" value="NZ_JAWLJX010000001.1"/>
</dbReference>
<reference evidence="1 2" key="1">
    <citation type="submission" date="2023-10" db="EMBL/GenBank/DDBJ databases">
        <title>Development of a sustainable strategy for remediation of hydrocarbon-contaminated territories based on the waste exchange concept.</title>
        <authorList>
            <person name="Krivoruchko A."/>
        </authorList>
    </citation>
    <scope>NUCLEOTIDE SEQUENCE [LARGE SCALE GENOMIC DNA]</scope>
    <source>
        <strain evidence="1 2">IEGM 1323</strain>
    </source>
</reference>
<comment type="caution">
    <text evidence="1">The sequence shown here is derived from an EMBL/GenBank/DDBJ whole genome shotgun (WGS) entry which is preliminary data.</text>
</comment>
<protein>
    <submittedName>
        <fullName evidence="1">MarR family winged helix-turn-helix transcriptional regulator</fullName>
    </submittedName>
</protein>
<dbReference type="EMBL" id="JAWLJX010000001">
    <property type="protein sequence ID" value="MDV6260702.1"/>
    <property type="molecule type" value="Genomic_DNA"/>
</dbReference>
<keyword evidence="2" id="KW-1185">Reference proteome</keyword>
<dbReference type="SUPFAM" id="SSF46785">
    <property type="entry name" value="Winged helix' DNA-binding domain"/>
    <property type="match status" value="1"/>
</dbReference>
<evidence type="ECO:0000313" key="1">
    <source>
        <dbReference type="EMBL" id="MDV6260702.1"/>
    </source>
</evidence>
<evidence type="ECO:0000313" key="2">
    <source>
        <dbReference type="Proteomes" id="UP001185755"/>
    </source>
</evidence>
<sequence>MNTQAPVHPRPTQPPERQPIGFWTARAGEAIRARTRGALHDIGVTQPEWWLLHQISLQPAGADREATIEKIGHNDTPEAIVEALDSARAKGWITESNSRVTFTPEGKEQFRRGADVQQMLQDERMQGISQDEFVTAIQVLQRTIQNVGGDAWHW</sequence>
<gene>
    <name evidence="1" type="ORF">R3P96_05060</name>
</gene>
<proteinExistence type="predicted"/>
<dbReference type="Proteomes" id="UP001185755">
    <property type="component" value="Unassembled WGS sequence"/>
</dbReference>
<organism evidence="1 2">
    <name type="scientific">Rhodococcoides yunnanense</name>
    <dbReference type="NCBI Taxonomy" id="278209"/>
    <lineage>
        <taxon>Bacteria</taxon>
        <taxon>Bacillati</taxon>
        <taxon>Actinomycetota</taxon>
        <taxon>Actinomycetes</taxon>
        <taxon>Mycobacteriales</taxon>
        <taxon>Nocardiaceae</taxon>
        <taxon>Rhodococcoides</taxon>
    </lineage>
</organism>